<dbReference type="SUPFAM" id="SSF51182">
    <property type="entry name" value="RmlC-like cupins"/>
    <property type="match status" value="1"/>
</dbReference>
<dbReference type="InterPro" id="IPR011051">
    <property type="entry name" value="RmlC_Cupin_sf"/>
</dbReference>
<dbReference type="Proteomes" id="UP000886043">
    <property type="component" value="Unassembled WGS sequence"/>
</dbReference>
<gene>
    <name evidence="3" type="ORF">ENJ40_05040</name>
</gene>
<evidence type="ECO:0000313" key="3">
    <source>
        <dbReference type="EMBL" id="HFC97806.1"/>
    </source>
</evidence>
<name>A0A7C3H103_9BACT</name>
<evidence type="ECO:0000259" key="2">
    <source>
        <dbReference type="Pfam" id="PF07883"/>
    </source>
</evidence>
<evidence type="ECO:0000256" key="1">
    <source>
        <dbReference type="ARBA" id="ARBA00022723"/>
    </source>
</evidence>
<keyword evidence="1" id="KW-0479">Metal-binding</keyword>
<dbReference type="AlphaFoldDB" id="A0A7C3H103"/>
<feature type="domain" description="Cupin type-2" evidence="2">
    <location>
        <begin position="40"/>
        <end position="107"/>
    </location>
</feature>
<dbReference type="Gene3D" id="2.60.120.10">
    <property type="entry name" value="Jelly Rolls"/>
    <property type="match status" value="1"/>
</dbReference>
<dbReference type="InterPro" id="IPR013096">
    <property type="entry name" value="Cupin_2"/>
</dbReference>
<dbReference type="InterPro" id="IPR014710">
    <property type="entry name" value="RmlC-like_jellyroll"/>
</dbReference>
<dbReference type="EMBL" id="DRMH01000066">
    <property type="protein sequence ID" value="HFC97806.1"/>
    <property type="molecule type" value="Genomic_DNA"/>
</dbReference>
<dbReference type="GO" id="GO:0046872">
    <property type="term" value="F:metal ion binding"/>
    <property type="evidence" value="ECO:0007669"/>
    <property type="project" value="UniProtKB-KW"/>
</dbReference>
<comment type="caution">
    <text evidence="3">The sequence shown here is derived from an EMBL/GenBank/DDBJ whole genome shotgun (WGS) entry which is preliminary data.</text>
</comment>
<proteinExistence type="predicted"/>
<dbReference type="InterPro" id="IPR051610">
    <property type="entry name" value="GPI/OXD"/>
</dbReference>
<reference evidence="3" key="1">
    <citation type="journal article" date="2020" name="mSystems">
        <title>Genome- and Community-Level Interaction Insights into Carbon Utilization and Element Cycling Functions of Hydrothermarchaeota in Hydrothermal Sediment.</title>
        <authorList>
            <person name="Zhou Z."/>
            <person name="Liu Y."/>
            <person name="Xu W."/>
            <person name="Pan J."/>
            <person name="Luo Z.H."/>
            <person name="Li M."/>
        </authorList>
    </citation>
    <scope>NUCLEOTIDE SEQUENCE [LARGE SCALE GENOMIC DNA]</scope>
    <source>
        <strain evidence="3">HyVt-483</strain>
    </source>
</reference>
<dbReference type="Pfam" id="PF07883">
    <property type="entry name" value="Cupin_2"/>
    <property type="match status" value="1"/>
</dbReference>
<dbReference type="PANTHER" id="PTHR35848">
    <property type="entry name" value="OXALATE-BINDING PROTEIN"/>
    <property type="match status" value="1"/>
</dbReference>
<protein>
    <submittedName>
        <fullName evidence="3">Cupin domain-containing protein</fullName>
    </submittedName>
</protein>
<organism evidence="3">
    <name type="scientific">Thermosulfurimonas dismutans</name>
    <dbReference type="NCBI Taxonomy" id="999894"/>
    <lineage>
        <taxon>Bacteria</taxon>
        <taxon>Pseudomonadati</taxon>
        <taxon>Thermodesulfobacteriota</taxon>
        <taxon>Thermodesulfobacteria</taxon>
        <taxon>Thermodesulfobacteriales</taxon>
        <taxon>Thermodesulfobacteriaceae</taxon>
        <taxon>Thermosulfurimonas</taxon>
    </lineage>
</organism>
<dbReference type="PANTHER" id="PTHR35848:SF6">
    <property type="entry name" value="CUPIN TYPE-2 DOMAIN-CONTAINING PROTEIN"/>
    <property type="match status" value="1"/>
</dbReference>
<sequence length="113" mass="12633">MAYFYRKEEIRFGPHPKFQGVGLALLIDHNQDPRLSVSMLSIEPGVEIPVHTHETQADSIYVLSGSGEAYVNGAWQKIGPGDYILVPPQEEHGVRNTGQEPLRLFIVHSPPLF</sequence>
<accession>A0A7C3H103</accession>